<comment type="caution">
    <text evidence="2">The sequence shown here is derived from an EMBL/GenBank/DDBJ whole genome shotgun (WGS) entry which is preliminary data.</text>
</comment>
<dbReference type="GO" id="GO:0001228">
    <property type="term" value="F:DNA-binding transcription activator activity, RNA polymerase II-specific"/>
    <property type="evidence" value="ECO:0007669"/>
    <property type="project" value="TreeGrafter"/>
</dbReference>
<reference evidence="2 3" key="1">
    <citation type="submission" date="2023-08" db="EMBL/GenBank/DDBJ databases">
        <title>Black Yeasts Isolated from many extreme environments.</title>
        <authorList>
            <person name="Coleine C."/>
            <person name="Stajich J.E."/>
            <person name="Selbmann L."/>
        </authorList>
    </citation>
    <scope>NUCLEOTIDE SEQUENCE [LARGE SCALE GENOMIC DNA]</scope>
    <source>
        <strain evidence="2 3">CCFEE 5910</strain>
    </source>
</reference>
<dbReference type="EMBL" id="JAVRRJ010000002">
    <property type="protein sequence ID" value="KAK5088309.1"/>
    <property type="molecule type" value="Genomic_DNA"/>
</dbReference>
<dbReference type="Proteomes" id="UP001309876">
    <property type="component" value="Unassembled WGS sequence"/>
</dbReference>
<dbReference type="InterPro" id="IPR053157">
    <property type="entry name" value="Sterol_Uptake_Regulator"/>
</dbReference>
<organism evidence="2 3">
    <name type="scientific">Lithohypha guttulata</name>
    <dbReference type="NCBI Taxonomy" id="1690604"/>
    <lineage>
        <taxon>Eukaryota</taxon>
        <taxon>Fungi</taxon>
        <taxon>Dikarya</taxon>
        <taxon>Ascomycota</taxon>
        <taxon>Pezizomycotina</taxon>
        <taxon>Eurotiomycetes</taxon>
        <taxon>Chaetothyriomycetidae</taxon>
        <taxon>Chaetothyriales</taxon>
        <taxon>Trichomeriaceae</taxon>
        <taxon>Lithohypha</taxon>
    </lineage>
</organism>
<keyword evidence="3" id="KW-1185">Reference proteome</keyword>
<protein>
    <submittedName>
        <fullName evidence="2">Uncharacterized protein</fullName>
    </submittedName>
</protein>
<evidence type="ECO:0000313" key="2">
    <source>
        <dbReference type="EMBL" id="KAK5088309.1"/>
    </source>
</evidence>
<dbReference type="AlphaFoldDB" id="A0AAN7T522"/>
<dbReference type="PANTHER" id="PTHR47784">
    <property type="entry name" value="STEROL UPTAKE CONTROL PROTEIN 2"/>
    <property type="match status" value="1"/>
</dbReference>
<name>A0AAN7T522_9EURO</name>
<feature type="compositionally biased region" description="Polar residues" evidence="1">
    <location>
        <begin position="7"/>
        <end position="20"/>
    </location>
</feature>
<gene>
    <name evidence="2" type="ORF">LTR05_002526</name>
</gene>
<evidence type="ECO:0000313" key="3">
    <source>
        <dbReference type="Proteomes" id="UP001309876"/>
    </source>
</evidence>
<accession>A0AAN7T522</accession>
<proteinExistence type="predicted"/>
<feature type="region of interest" description="Disordered" evidence="1">
    <location>
        <begin position="1"/>
        <end position="31"/>
    </location>
</feature>
<evidence type="ECO:0000256" key="1">
    <source>
        <dbReference type="SAM" id="MobiDB-lite"/>
    </source>
</evidence>
<dbReference type="PANTHER" id="PTHR47784:SF9">
    <property type="entry name" value="ZN(II)2CYS6 TRANSCRIPTION FACTOR (EUROFUNG)"/>
    <property type="match status" value="1"/>
</dbReference>
<sequence length="373" mass="41208">MPRAETDVSTVGTAGSNATRTKTDAKGAETICPSNDPKHAVLLRFKNRTALSLGNAQTRLAYARVVPGLALRYGFLFHAVTATTLLHDRALTGAQVPQHDELHHLGQAAALLNHRLSTKIVAAERDAIWATSAYLCASTIFNISTTVRQHTWPLKSSNQSSLEWLTMQAGLRIVWQMTEMDRQDSAFSQIEPTTPPSSNCVHPTEPIPGINGILPILVTLCGLDKNSTGENNPYHTAASRLTTLLAVPGTPDNVLTFMVFAGGMKKEFRALLHKKDPRALLLLALWYSKLFHSMWWVVPRARLECQAICQYLGEMRVQERGFQQVLGVVRKASETLELTCVAELVDLLPRLPVEKKVANGPTSMKVEMFWDGY</sequence>